<dbReference type="InterPro" id="IPR000675">
    <property type="entry name" value="Cutinase/axe"/>
</dbReference>
<keyword evidence="8" id="KW-1185">Reference proteome</keyword>
<sequence>MHPSTAHHTPSVARAVRTIATATAGLVAAVMFASPVQAQTGVGAPLGATCPALYVLGVQGPEEGAQDADADPIIETGALGQLFTPLHAHAGDLVQRAYLPYGRSSDGLAQPYDDAVADAANRVGEAAAEITRRCPATKLAVAGYGQGAAAAADFAHRTGTGTGTSTVDPSAVAGIALFANPNRAPGPVFPGRPEQASPLAAPGTSGSAVAGIRFTPGATAGSGIGQNTTATTDYGVLSGRVADFCTTGDLTCDAPAAGTPITQTVKNIAAQSDQRDPVAAITTTAQALAATAWKTAVGVAGEDLSGNSLDQLSYQPAIPLGQRLAEASNPATPMPGPDQALAALFRIGTIGLNTAVTIARKVFTPTTIAQLATVGMADPIGAIAILGTALAGAVAELVPPQTALSWVNQAFDAIRSTVSHDADLYQLATRTRYSDTDGRRASYTTATATPTGQPPLTAAADWFTALARDIDATHPATTAPKPMSPAATTPIATPSPSASPPPVPERPGPAASPAPTG</sequence>
<dbReference type="Proteomes" id="UP000255355">
    <property type="component" value="Unassembled WGS sequence"/>
</dbReference>
<keyword evidence="4" id="KW-1015">Disulfide bond</keyword>
<dbReference type="OrthoDB" id="4570487at2"/>
<dbReference type="AlphaFoldDB" id="A0A370GIM8"/>
<evidence type="ECO:0000313" key="7">
    <source>
        <dbReference type="EMBL" id="RDI43595.1"/>
    </source>
</evidence>
<feature type="chain" id="PRO_5017083606" evidence="6">
    <location>
        <begin position="39"/>
        <end position="517"/>
    </location>
</feature>
<evidence type="ECO:0000313" key="8">
    <source>
        <dbReference type="Proteomes" id="UP000255355"/>
    </source>
</evidence>
<dbReference type="Pfam" id="PF01083">
    <property type="entry name" value="Cutinase"/>
    <property type="match status" value="1"/>
</dbReference>
<name>A0A370GIM8_9NOCA</name>
<feature type="compositionally biased region" description="Low complexity" evidence="5">
    <location>
        <begin position="441"/>
        <end position="456"/>
    </location>
</feature>
<evidence type="ECO:0000256" key="1">
    <source>
        <dbReference type="ARBA" id="ARBA00007534"/>
    </source>
</evidence>
<feature type="region of interest" description="Disordered" evidence="5">
    <location>
        <begin position="436"/>
        <end position="456"/>
    </location>
</feature>
<organism evidence="7 8">
    <name type="scientific">Nocardia mexicana</name>
    <dbReference type="NCBI Taxonomy" id="279262"/>
    <lineage>
        <taxon>Bacteria</taxon>
        <taxon>Bacillati</taxon>
        <taxon>Actinomycetota</taxon>
        <taxon>Actinomycetes</taxon>
        <taxon>Mycobacteriales</taxon>
        <taxon>Nocardiaceae</taxon>
        <taxon>Nocardia</taxon>
    </lineage>
</organism>
<reference evidence="7 8" key="1">
    <citation type="submission" date="2018-07" db="EMBL/GenBank/DDBJ databases">
        <title>Genomic Encyclopedia of Type Strains, Phase IV (KMG-IV): sequencing the most valuable type-strain genomes for metagenomic binning, comparative biology and taxonomic classification.</title>
        <authorList>
            <person name="Goeker M."/>
        </authorList>
    </citation>
    <scope>NUCLEOTIDE SEQUENCE [LARGE SCALE GENOMIC DNA]</scope>
    <source>
        <strain evidence="7 8">DSM 44952</strain>
    </source>
</reference>
<dbReference type="SUPFAM" id="SSF53474">
    <property type="entry name" value="alpha/beta-Hydrolases"/>
    <property type="match status" value="1"/>
</dbReference>
<dbReference type="RefSeq" id="WP_084520177.1">
    <property type="nucleotide sequence ID" value="NZ_QQAZ01000020.1"/>
</dbReference>
<evidence type="ECO:0000256" key="4">
    <source>
        <dbReference type="ARBA" id="ARBA00023157"/>
    </source>
</evidence>
<proteinExistence type="inferred from homology"/>
<feature type="compositionally biased region" description="Pro residues" evidence="5">
    <location>
        <begin position="497"/>
        <end position="517"/>
    </location>
</feature>
<feature type="compositionally biased region" description="Low complexity" evidence="5">
    <location>
        <begin position="484"/>
        <end position="496"/>
    </location>
</feature>
<accession>A0A370GIM8</accession>
<keyword evidence="2" id="KW-0719">Serine esterase</keyword>
<keyword evidence="6" id="KW-0732">Signal</keyword>
<dbReference type="PANTHER" id="PTHR33630">
    <property type="entry name" value="CUTINASE RV1984C-RELATED-RELATED"/>
    <property type="match status" value="1"/>
</dbReference>
<dbReference type="GO" id="GO:0052689">
    <property type="term" value="F:carboxylic ester hydrolase activity"/>
    <property type="evidence" value="ECO:0007669"/>
    <property type="project" value="UniProtKB-KW"/>
</dbReference>
<comment type="similarity">
    <text evidence="1">Belongs to the cutinase family.</text>
</comment>
<comment type="caution">
    <text evidence="7">The sequence shown here is derived from an EMBL/GenBank/DDBJ whole genome shotgun (WGS) entry which is preliminary data.</text>
</comment>
<dbReference type="SMART" id="SM01110">
    <property type="entry name" value="Cutinase"/>
    <property type="match status" value="1"/>
</dbReference>
<feature type="signal peptide" evidence="6">
    <location>
        <begin position="1"/>
        <end position="38"/>
    </location>
</feature>
<evidence type="ECO:0000256" key="5">
    <source>
        <dbReference type="SAM" id="MobiDB-lite"/>
    </source>
</evidence>
<dbReference type="EMBL" id="QQAZ01000020">
    <property type="protein sequence ID" value="RDI43595.1"/>
    <property type="molecule type" value="Genomic_DNA"/>
</dbReference>
<gene>
    <name evidence="7" type="ORF">DFR68_12062</name>
</gene>
<evidence type="ECO:0000256" key="3">
    <source>
        <dbReference type="ARBA" id="ARBA00022801"/>
    </source>
</evidence>
<feature type="region of interest" description="Disordered" evidence="5">
    <location>
        <begin position="474"/>
        <end position="517"/>
    </location>
</feature>
<keyword evidence="3" id="KW-0378">Hydrolase</keyword>
<protein>
    <submittedName>
        <fullName evidence="7">Cutinase</fullName>
    </submittedName>
</protein>
<evidence type="ECO:0000256" key="2">
    <source>
        <dbReference type="ARBA" id="ARBA00022487"/>
    </source>
</evidence>
<evidence type="ECO:0000256" key="6">
    <source>
        <dbReference type="SAM" id="SignalP"/>
    </source>
</evidence>
<dbReference type="PANTHER" id="PTHR33630:SF9">
    <property type="entry name" value="CUTINASE 4"/>
    <property type="match status" value="1"/>
</dbReference>
<dbReference type="Gene3D" id="3.40.50.1820">
    <property type="entry name" value="alpha/beta hydrolase"/>
    <property type="match status" value="1"/>
</dbReference>
<dbReference type="InterPro" id="IPR029058">
    <property type="entry name" value="AB_hydrolase_fold"/>
</dbReference>
<dbReference type="STRING" id="1210089.GCA_001613165_06087"/>